<comment type="caution">
    <text evidence="1">The sequence shown here is derived from an EMBL/GenBank/DDBJ whole genome shotgun (WGS) entry which is preliminary data.</text>
</comment>
<gene>
    <name evidence="1" type="ORF">ACFO8Q_21305</name>
</gene>
<dbReference type="EMBL" id="JBHSHC010000147">
    <property type="protein sequence ID" value="MFC4769848.1"/>
    <property type="molecule type" value="Genomic_DNA"/>
</dbReference>
<sequence length="294" mass="32852">MKKVSIGILMISMIVGGVYLTRSKNSYEYPFFPAMGNETHIEHIEPTGLSSDTTEVPVFKTKPVINPTEKAKTLATRFNLKDYKTSENERSISLVSEDSSIEFFKNSGSFVYLKKVKPEDPSNLPSLEQAKSLANSFVKSLGYNDYAVSKVAEEKRYNPISKGKENEVTVGINVFFSKKLKNMEIYGGDRIEIDFGSNGEITKAFFLTRDYEESNLEKTISPQEAFDRARKGNGAVYTESSAKHAVINKSSIAYWTAPAPEFQKDVIPVYIFEGTTDENKAVTIITPAIEVQPK</sequence>
<evidence type="ECO:0000313" key="2">
    <source>
        <dbReference type="Proteomes" id="UP001596002"/>
    </source>
</evidence>
<name>A0ABV9Q7E4_9BACL</name>
<evidence type="ECO:0008006" key="3">
    <source>
        <dbReference type="Google" id="ProtNLM"/>
    </source>
</evidence>
<protein>
    <recommendedName>
        <fullName evidence="3">Regulatory protein YycH-like domain-containing protein</fullName>
    </recommendedName>
</protein>
<reference evidence="2" key="1">
    <citation type="journal article" date="2019" name="Int. J. Syst. Evol. Microbiol.">
        <title>The Global Catalogue of Microorganisms (GCM) 10K type strain sequencing project: providing services to taxonomists for standard genome sequencing and annotation.</title>
        <authorList>
            <consortium name="The Broad Institute Genomics Platform"/>
            <consortium name="The Broad Institute Genome Sequencing Center for Infectious Disease"/>
            <person name="Wu L."/>
            <person name="Ma J."/>
        </authorList>
    </citation>
    <scope>NUCLEOTIDE SEQUENCE [LARGE SCALE GENOMIC DNA]</scope>
    <source>
        <strain evidence="2">WYCCWR 12678</strain>
    </source>
</reference>
<dbReference type="RefSeq" id="WP_380028829.1">
    <property type="nucleotide sequence ID" value="NZ_JBHSHC010000147.1"/>
</dbReference>
<keyword evidence="2" id="KW-1185">Reference proteome</keyword>
<organism evidence="1 2">
    <name type="scientific">Effusibacillus consociatus</name>
    <dbReference type="NCBI Taxonomy" id="1117041"/>
    <lineage>
        <taxon>Bacteria</taxon>
        <taxon>Bacillati</taxon>
        <taxon>Bacillota</taxon>
        <taxon>Bacilli</taxon>
        <taxon>Bacillales</taxon>
        <taxon>Alicyclobacillaceae</taxon>
        <taxon>Effusibacillus</taxon>
    </lineage>
</organism>
<accession>A0ABV9Q7E4</accession>
<proteinExistence type="predicted"/>
<dbReference type="Proteomes" id="UP001596002">
    <property type="component" value="Unassembled WGS sequence"/>
</dbReference>
<evidence type="ECO:0000313" key="1">
    <source>
        <dbReference type="EMBL" id="MFC4769848.1"/>
    </source>
</evidence>